<evidence type="ECO:0000256" key="1">
    <source>
        <dbReference type="SAM" id="MobiDB-lite"/>
    </source>
</evidence>
<feature type="compositionally biased region" description="Polar residues" evidence="1">
    <location>
        <begin position="277"/>
        <end position="287"/>
    </location>
</feature>
<feature type="domain" description="SPOR" evidence="3">
    <location>
        <begin position="310"/>
        <end position="385"/>
    </location>
</feature>
<dbReference type="EMBL" id="CP041345">
    <property type="protein sequence ID" value="QKG80090.1"/>
    <property type="molecule type" value="Genomic_DNA"/>
</dbReference>
<feature type="compositionally biased region" description="Polar residues" evidence="1">
    <location>
        <begin position="103"/>
        <end position="130"/>
    </location>
</feature>
<protein>
    <submittedName>
        <fullName evidence="4">SPOR domain-containing protein</fullName>
    </submittedName>
</protein>
<dbReference type="Pfam" id="PF05036">
    <property type="entry name" value="SPOR"/>
    <property type="match status" value="1"/>
</dbReference>
<keyword evidence="2" id="KW-1133">Transmembrane helix</keyword>
<name>A0A7D3XL12_9BACT</name>
<dbReference type="AlphaFoldDB" id="A0A7D3XL12"/>
<evidence type="ECO:0000256" key="2">
    <source>
        <dbReference type="SAM" id="Phobius"/>
    </source>
</evidence>
<dbReference type="Proteomes" id="UP000500961">
    <property type="component" value="Chromosome"/>
</dbReference>
<evidence type="ECO:0000313" key="4">
    <source>
        <dbReference type="EMBL" id="QKG80090.1"/>
    </source>
</evidence>
<accession>A0A7D3XL12</accession>
<reference evidence="4 5" key="1">
    <citation type="submission" date="2019-07" db="EMBL/GenBank/DDBJ databases">
        <title>Thalassofilum flectens gen. nov., sp. nov., a novel moderate thermophilic anaerobe from a shallow sea hot spring in Kunashir Island (Russia), representing a new family in the order Bacteroidales, and proposal of Thalassofilacea fam. nov.</title>
        <authorList>
            <person name="Kochetkova T.V."/>
            <person name="Podosokorskaya O.A."/>
            <person name="Novikov A."/>
            <person name="Elcheninov A.G."/>
            <person name="Toshchakov S.V."/>
            <person name="Kublanov I.V."/>
        </authorList>
    </citation>
    <scope>NUCLEOTIDE SEQUENCE [LARGE SCALE GENOMIC DNA]</scope>
    <source>
        <strain evidence="4 5">38-H</strain>
    </source>
</reference>
<feature type="region of interest" description="Disordered" evidence="1">
    <location>
        <begin position="102"/>
        <end position="134"/>
    </location>
</feature>
<evidence type="ECO:0000259" key="3">
    <source>
        <dbReference type="PROSITE" id="PS51724"/>
    </source>
</evidence>
<keyword evidence="2" id="KW-0472">Membrane</keyword>
<keyword evidence="5" id="KW-1185">Reference proteome</keyword>
<dbReference type="InterPro" id="IPR007730">
    <property type="entry name" value="SPOR-like_dom"/>
</dbReference>
<proteinExistence type="predicted"/>
<dbReference type="GO" id="GO:0042834">
    <property type="term" value="F:peptidoglycan binding"/>
    <property type="evidence" value="ECO:0007669"/>
    <property type="project" value="InterPro"/>
</dbReference>
<dbReference type="SUPFAM" id="SSF110997">
    <property type="entry name" value="Sporulation related repeat"/>
    <property type="match status" value="1"/>
</dbReference>
<gene>
    <name evidence="4" type="ORF">FHG85_07390</name>
</gene>
<sequence length="385" mass="43447">MDRAHLSKLILNEKRLIIPNVGAFLHKELENGKVEITFSPYLKYNDGQLEELLIKQFKYSKEEAHSLALSLSTEISNEIRNIGSFQIPNVGMLTFDSKGTLKLTPNNGSNEISTSTNDENVPERNNTPESSGKEIEFIEENIEDKNEKAVIANESFIQNDGNKQLQSEQNEVPKKQILNDDQLNIEEKQVLPNNDTITRNQPKKSSSKPLGLRILVLVSIALVVSLIIAFGIKIIISSEEEPDWEDRFVTTESVEPLAFPEDKNNDDLNAEFESLTPDETANNSNSKNEVKPQSIEDKIEESLVNNQKLLNQKVFYRLVVGSFSNAQNAKTLASKLNEQGFQANVFLRENGKHVVTIGEYASRQKAESDKRKYANKFPGIWIIKL</sequence>
<evidence type="ECO:0000313" key="5">
    <source>
        <dbReference type="Proteomes" id="UP000500961"/>
    </source>
</evidence>
<organism evidence="4 5">
    <name type="scientific">Tenuifilum thalassicum</name>
    <dbReference type="NCBI Taxonomy" id="2590900"/>
    <lineage>
        <taxon>Bacteria</taxon>
        <taxon>Pseudomonadati</taxon>
        <taxon>Bacteroidota</taxon>
        <taxon>Bacteroidia</taxon>
        <taxon>Bacteroidales</taxon>
        <taxon>Tenuifilaceae</taxon>
        <taxon>Tenuifilum</taxon>
    </lineage>
</organism>
<feature type="transmembrane region" description="Helical" evidence="2">
    <location>
        <begin position="210"/>
        <end position="232"/>
    </location>
</feature>
<feature type="region of interest" description="Disordered" evidence="1">
    <location>
        <begin position="275"/>
        <end position="294"/>
    </location>
</feature>
<keyword evidence="2" id="KW-0812">Transmembrane</keyword>
<dbReference type="Gene3D" id="3.30.70.1070">
    <property type="entry name" value="Sporulation related repeat"/>
    <property type="match status" value="1"/>
</dbReference>
<dbReference type="KEGG" id="ttz:FHG85_07390"/>
<dbReference type="PROSITE" id="PS51724">
    <property type="entry name" value="SPOR"/>
    <property type="match status" value="1"/>
</dbReference>
<dbReference type="InterPro" id="IPR036680">
    <property type="entry name" value="SPOR-like_sf"/>
</dbReference>